<accession>G8WV12</accession>
<gene>
    <name evidence="2" type="ordered locus">SCATT_44050</name>
</gene>
<feature type="compositionally biased region" description="Low complexity" evidence="1">
    <location>
        <begin position="1"/>
        <end position="20"/>
    </location>
</feature>
<sequence>MHAGLSSSGGVAPVPSASGPAPVPDSTGGRPGGRARIARRAVSPAQVEGT</sequence>
<dbReference type="PATRIC" id="fig|1003195.29.peg.4398"/>
<evidence type="ECO:0000256" key="1">
    <source>
        <dbReference type="SAM" id="MobiDB-lite"/>
    </source>
</evidence>
<dbReference type="EMBL" id="CP003219">
    <property type="protein sequence ID" value="AEW96776.1"/>
    <property type="molecule type" value="Genomic_DNA"/>
</dbReference>
<proteinExistence type="predicted"/>
<evidence type="ECO:0000313" key="2">
    <source>
        <dbReference type="EMBL" id="AEW96776.1"/>
    </source>
</evidence>
<reference evidence="3" key="1">
    <citation type="submission" date="2011-12" db="EMBL/GenBank/DDBJ databases">
        <title>Complete genome sequence of Streptomyces cattleya strain DSM 46488.</title>
        <authorList>
            <person name="Ou H.-Y."/>
            <person name="Li P."/>
            <person name="Zhao C."/>
            <person name="O'Hagan D."/>
            <person name="Deng Z."/>
        </authorList>
    </citation>
    <scope>NUCLEOTIDE SEQUENCE [LARGE SCALE GENOMIC DNA]</scope>
    <source>
        <strain evidence="3">ATCC 35852 / DSM 46488 / JCM 4925 / NBRC 14057 / NRRL 8057</strain>
    </source>
</reference>
<keyword evidence="3" id="KW-1185">Reference proteome</keyword>
<evidence type="ECO:0000313" key="3">
    <source>
        <dbReference type="Proteomes" id="UP000007842"/>
    </source>
</evidence>
<name>G8WV12_STREN</name>
<protein>
    <submittedName>
        <fullName evidence="2">Uncharacterized protein</fullName>
    </submittedName>
</protein>
<dbReference type="KEGG" id="scy:SCATT_44050"/>
<dbReference type="HOGENOM" id="CLU_3123051_0_0_11"/>
<feature type="region of interest" description="Disordered" evidence="1">
    <location>
        <begin position="1"/>
        <end position="50"/>
    </location>
</feature>
<organism evidence="2 3">
    <name type="scientific">Streptantibioticus cattleyicolor (strain ATCC 35852 / DSM 46488 / JCM 4925 / NBRC 14057 / NRRL 8057)</name>
    <name type="common">Streptomyces cattleya</name>
    <dbReference type="NCBI Taxonomy" id="1003195"/>
    <lineage>
        <taxon>Bacteria</taxon>
        <taxon>Bacillati</taxon>
        <taxon>Actinomycetota</taxon>
        <taxon>Actinomycetes</taxon>
        <taxon>Kitasatosporales</taxon>
        <taxon>Streptomycetaceae</taxon>
        <taxon>Streptantibioticus</taxon>
    </lineage>
</organism>
<dbReference type="Proteomes" id="UP000007842">
    <property type="component" value="Chromosome"/>
</dbReference>
<dbReference type="AlphaFoldDB" id="G8WV12"/>